<dbReference type="EMBL" id="ML120545">
    <property type="protein sequence ID" value="RPA90034.1"/>
    <property type="molecule type" value="Genomic_DNA"/>
</dbReference>
<evidence type="ECO:0000313" key="2">
    <source>
        <dbReference type="Proteomes" id="UP000276215"/>
    </source>
</evidence>
<dbReference type="OrthoDB" id="76567at2759"/>
<evidence type="ECO:0000313" key="1">
    <source>
        <dbReference type="EMBL" id="RPA90034.1"/>
    </source>
</evidence>
<sequence>MDSESLGTLMLSHINNRDLVISQTGSSLGSLYPVNLYDWPGATSSSPSNLFEKQDLSIPQMFEYRSPGEPVKIITMTVDFDSAVQSFLYFHSIIEHDFNMIEMQLQLLQWRSAHFTFENSLNAAMLQIMPGPEHEIVSVDLYPKILMKIASIPRYSEDMIAGVGAVQFQVPGAQSKGTRTYSLLLSRGEKLGLHS</sequence>
<keyword evidence="2" id="KW-1185">Reference proteome</keyword>
<protein>
    <submittedName>
        <fullName evidence="1">Uncharacterized protein</fullName>
    </submittedName>
</protein>
<accession>A0A3N4J870</accession>
<organism evidence="1 2">
    <name type="scientific">Choiromyces venosus 120613-1</name>
    <dbReference type="NCBI Taxonomy" id="1336337"/>
    <lineage>
        <taxon>Eukaryota</taxon>
        <taxon>Fungi</taxon>
        <taxon>Dikarya</taxon>
        <taxon>Ascomycota</taxon>
        <taxon>Pezizomycotina</taxon>
        <taxon>Pezizomycetes</taxon>
        <taxon>Pezizales</taxon>
        <taxon>Tuberaceae</taxon>
        <taxon>Choiromyces</taxon>
    </lineage>
</organism>
<dbReference type="Proteomes" id="UP000276215">
    <property type="component" value="Unassembled WGS sequence"/>
</dbReference>
<proteinExistence type="predicted"/>
<gene>
    <name evidence="1" type="ORF">L873DRAFT_1881955</name>
</gene>
<name>A0A3N4J870_9PEZI</name>
<dbReference type="AlphaFoldDB" id="A0A3N4J870"/>
<reference evidence="1 2" key="1">
    <citation type="journal article" date="2018" name="Nat. Ecol. Evol.">
        <title>Pezizomycetes genomes reveal the molecular basis of ectomycorrhizal truffle lifestyle.</title>
        <authorList>
            <person name="Murat C."/>
            <person name="Payen T."/>
            <person name="Noel B."/>
            <person name="Kuo A."/>
            <person name="Morin E."/>
            <person name="Chen J."/>
            <person name="Kohler A."/>
            <person name="Krizsan K."/>
            <person name="Balestrini R."/>
            <person name="Da Silva C."/>
            <person name="Montanini B."/>
            <person name="Hainaut M."/>
            <person name="Levati E."/>
            <person name="Barry K.W."/>
            <person name="Belfiori B."/>
            <person name="Cichocki N."/>
            <person name="Clum A."/>
            <person name="Dockter R.B."/>
            <person name="Fauchery L."/>
            <person name="Guy J."/>
            <person name="Iotti M."/>
            <person name="Le Tacon F."/>
            <person name="Lindquist E.A."/>
            <person name="Lipzen A."/>
            <person name="Malagnac F."/>
            <person name="Mello A."/>
            <person name="Molinier V."/>
            <person name="Miyauchi S."/>
            <person name="Poulain J."/>
            <person name="Riccioni C."/>
            <person name="Rubini A."/>
            <person name="Sitrit Y."/>
            <person name="Splivallo R."/>
            <person name="Traeger S."/>
            <person name="Wang M."/>
            <person name="Zifcakova L."/>
            <person name="Wipf D."/>
            <person name="Zambonelli A."/>
            <person name="Paolocci F."/>
            <person name="Nowrousian M."/>
            <person name="Ottonello S."/>
            <person name="Baldrian P."/>
            <person name="Spatafora J.W."/>
            <person name="Henrissat B."/>
            <person name="Nagy L.G."/>
            <person name="Aury J.M."/>
            <person name="Wincker P."/>
            <person name="Grigoriev I.V."/>
            <person name="Bonfante P."/>
            <person name="Martin F.M."/>
        </authorList>
    </citation>
    <scope>NUCLEOTIDE SEQUENCE [LARGE SCALE GENOMIC DNA]</scope>
    <source>
        <strain evidence="1 2">120613-1</strain>
    </source>
</reference>